<organism evidence="3 4">
    <name type="scientific">Apatococcus fuscideae</name>
    <dbReference type="NCBI Taxonomy" id="2026836"/>
    <lineage>
        <taxon>Eukaryota</taxon>
        <taxon>Viridiplantae</taxon>
        <taxon>Chlorophyta</taxon>
        <taxon>core chlorophytes</taxon>
        <taxon>Trebouxiophyceae</taxon>
        <taxon>Chlorellales</taxon>
        <taxon>Chlorellaceae</taxon>
        <taxon>Apatococcus</taxon>
    </lineage>
</organism>
<keyword evidence="4" id="KW-1185">Reference proteome</keyword>
<sequence length="520" mass="54591">MLSRAVPALLLLLLSAEHARADGLSWGSPSKKGCSRCNFRTYTAKLNNIPSGQKWENYCPGSSQNRAPPFTVNGYTAAKAYSCHTGWTGIFGSFEVPDDDCSCYWDGDSGPNTFKDNGCQASGKHRYSAVLCETQFLPRHIWGNFDVDDGVSDASSVSPAGSQISLPGLVIPVYSANNLNSQYQIPSGSSSSPGFFSLPLSDPARTQPIIIATQSLTGCTFQIARDANSNILFAHIRPVDSSAPQPQPDWLSAVTTGEGLADMFDNARYQPSLEIGGFARNTNEQLSFWTFGANLGGYGIRDDNTPRTAQLTGIATADTIFIIIQVQGTNGYRYAIFDMANLQGPSGGSASSAGSSGLLPRSVPADPSITGCAAAWGTNTSVSEQFTYKRSLTSSATSPFVSDCWEALLNRWAPANGSCSIPAATQPLQTNGCAELANSGSCSITACGVPGQAVNCGDTQCAVQSLIQNSLTEDGQQTGGSWSMNIGGSVQVATISVQNATMDPAAPPPSSGMQLSPIHT</sequence>
<gene>
    <name evidence="3" type="ORF">WJX84_009682</name>
</gene>
<feature type="compositionally biased region" description="Polar residues" evidence="1">
    <location>
        <begin position="511"/>
        <end position="520"/>
    </location>
</feature>
<name>A0AAW1SSB5_9CHLO</name>
<keyword evidence="2" id="KW-0732">Signal</keyword>
<accession>A0AAW1SSB5</accession>
<evidence type="ECO:0000256" key="2">
    <source>
        <dbReference type="SAM" id="SignalP"/>
    </source>
</evidence>
<evidence type="ECO:0000313" key="4">
    <source>
        <dbReference type="Proteomes" id="UP001485043"/>
    </source>
</evidence>
<feature type="chain" id="PRO_5043856043" evidence="2">
    <location>
        <begin position="22"/>
        <end position="520"/>
    </location>
</feature>
<dbReference type="EMBL" id="JALJOV010001082">
    <property type="protein sequence ID" value="KAK9854815.1"/>
    <property type="molecule type" value="Genomic_DNA"/>
</dbReference>
<protein>
    <submittedName>
        <fullName evidence="3">Uncharacterized protein</fullName>
    </submittedName>
</protein>
<reference evidence="3 4" key="1">
    <citation type="journal article" date="2024" name="Nat. Commun.">
        <title>Phylogenomics reveals the evolutionary origins of lichenization in chlorophyte algae.</title>
        <authorList>
            <person name="Puginier C."/>
            <person name="Libourel C."/>
            <person name="Otte J."/>
            <person name="Skaloud P."/>
            <person name="Haon M."/>
            <person name="Grisel S."/>
            <person name="Petersen M."/>
            <person name="Berrin J.G."/>
            <person name="Delaux P.M."/>
            <person name="Dal Grande F."/>
            <person name="Keller J."/>
        </authorList>
    </citation>
    <scope>NUCLEOTIDE SEQUENCE [LARGE SCALE GENOMIC DNA]</scope>
    <source>
        <strain evidence="3 4">SAG 2523</strain>
    </source>
</reference>
<proteinExistence type="predicted"/>
<dbReference type="AlphaFoldDB" id="A0AAW1SSB5"/>
<dbReference type="Proteomes" id="UP001485043">
    <property type="component" value="Unassembled WGS sequence"/>
</dbReference>
<feature type="region of interest" description="Disordered" evidence="1">
    <location>
        <begin position="501"/>
        <end position="520"/>
    </location>
</feature>
<feature type="signal peptide" evidence="2">
    <location>
        <begin position="1"/>
        <end position="21"/>
    </location>
</feature>
<comment type="caution">
    <text evidence="3">The sequence shown here is derived from an EMBL/GenBank/DDBJ whole genome shotgun (WGS) entry which is preliminary data.</text>
</comment>
<evidence type="ECO:0000313" key="3">
    <source>
        <dbReference type="EMBL" id="KAK9854815.1"/>
    </source>
</evidence>
<evidence type="ECO:0000256" key="1">
    <source>
        <dbReference type="SAM" id="MobiDB-lite"/>
    </source>
</evidence>